<dbReference type="SUPFAM" id="SSF48452">
    <property type="entry name" value="TPR-like"/>
    <property type="match status" value="1"/>
</dbReference>
<dbReference type="NCBIfam" id="TIGR04390">
    <property type="entry name" value="OMP_YaiO_dom"/>
    <property type="match status" value="1"/>
</dbReference>
<evidence type="ECO:0000256" key="2">
    <source>
        <dbReference type="ARBA" id="ARBA00022803"/>
    </source>
</evidence>
<dbReference type="InterPro" id="IPR011990">
    <property type="entry name" value="TPR-like_helical_dom_sf"/>
</dbReference>
<dbReference type="PANTHER" id="PTHR44943">
    <property type="entry name" value="CELLULOSE SYNTHASE OPERON PROTEIN C"/>
    <property type="match status" value="1"/>
</dbReference>
<evidence type="ECO:0000313" key="6">
    <source>
        <dbReference type="Proteomes" id="UP000317593"/>
    </source>
</evidence>
<dbReference type="Pfam" id="PF14559">
    <property type="entry name" value="TPR_19"/>
    <property type="match status" value="1"/>
</dbReference>
<keyword evidence="1" id="KW-0677">Repeat</keyword>
<gene>
    <name evidence="5" type="ORF">SAMN06265218_10932</name>
</gene>
<feature type="chain" id="PRO_5021730793" evidence="3">
    <location>
        <begin position="32"/>
        <end position="418"/>
    </location>
</feature>
<feature type="signal peptide" evidence="3">
    <location>
        <begin position="1"/>
        <end position="31"/>
    </location>
</feature>
<dbReference type="Pfam" id="PF19413">
    <property type="entry name" value="YaiO"/>
    <property type="match status" value="1"/>
</dbReference>
<proteinExistence type="predicted"/>
<feature type="domain" description="YaiO beta-barrel" evidence="4">
    <location>
        <begin position="191"/>
        <end position="357"/>
    </location>
</feature>
<dbReference type="Proteomes" id="UP000317593">
    <property type="component" value="Unassembled WGS sequence"/>
</dbReference>
<dbReference type="EMBL" id="FXTH01000009">
    <property type="protein sequence ID" value="SMO68299.1"/>
    <property type="molecule type" value="Genomic_DNA"/>
</dbReference>
<keyword evidence="3" id="KW-0732">Signal</keyword>
<organism evidence="5 6">
    <name type="scientific">Fodinibius sediminis</name>
    <dbReference type="NCBI Taxonomy" id="1214077"/>
    <lineage>
        <taxon>Bacteria</taxon>
        <taxon>Pseudomonadati</taxon>
        <taxon>Balneolota</taxon>
        <taxon>Balneolia</taxon>
        <taxon>Balneolales</taxon>
        <taxon>Balneolaceae</taxon>
        <taxon>Fodinibius</taxon>
    </lineage>
</organism>
<keyword evidence="6" id="KW-1185">Reference proteome</keyword>
<dbReference type="InterPro" id="IPR051685">
    <property type="entry name" value="Ycf3/AcsC/BcsC/TPR_MFPF"/>
</dbReference>
<name>A0A521D9B9_9BACT</name>
<dbReference type="InterPro" id="IPR030887">
    <property type="entry name" value="Beta-barrel_YaiO"/>
</dbReference>
<sequence length="418" mass="48965">MCNYFITHGRSIRLSVLLLLVTATSPLSTHAQQSTTNTGQRFREARHAAFEENNYHKAKQLAYQALKQSPDYHGIRIFIANLHAWEKHYQKARKELHYILIKDPDNKRALTSIIDIEQWAARPETALRWTDQALKYYPENTEFMLTEASLLSELERYNEAEQLYREILARDSNLEARRQLQRVQLKQLKYRATLSYKHERFQQHFDPWNFMEFRLSRETGVGPVIGRLQYGNRFALDGVQFNLDAYPSLYKGMYAYLNAGYSDAAIFPRYRLGLSLYQTLQGSFVLEGGIRHLDFSNSQSSVFILSLSKYWKNYLFTTRGYMVPSDSDNQQSLGILARRYFGGERFYMSLKGGMGSAGTDIEFADDFRTRNFWSIGMNGQYPLNRHFDLGGEIGFESEQFTNYNREKYSFNIFVSYRF</sequence>
<keyword evidence="2" id="KW-0802">TPR repeat</keyword>
<reference evidence="5 6" key="1">
    <citation type="submission" date="2017-05" db="EMBL/GenBank/DDBJ databases">
        <authorList>
            <person name="Varghese N."/>
            <person name="Submissions S."/>
        </authorList>
    </citation>
    <scope>NUCLEOTIDE SEQUENCE [LARGE SCALE GENOMIC DNA]</scope>
    <source>
        <strain evidence="5 6">DSM 21194</strain>
    </source>
</reference>
<protein>
    <submittedName>
        <fullName evidence="5">Outer membrane protein, YaiO family</fullName>
    </submittedName>
</protein>
<evidence type="ECO:0000256" key="1">
    <source>
        <dbReference type="ARBA" id="ARBA00022737"/>
    </source>
</evidence>
<accession>A0A521D9B9</accession>
<dbReference type="PANTHER" id="PTHR44943:SF8">
    <property type="entry name" value="TPR REPEAT-CONTAINING PROTEIN MJ0263"/>
    <property type="match status" value="1"/>
</dbReference>
<evidence type="ECO:0000259" key="4">
    <source>
        <dbReference type="Pfam" id="PF19413"/>
    </source>
</evidence>
<evidence type="ECO:0000256" key="3">
    <source>
        <dbReference type="SAM" id="SignalP"/>
    </source>
</evidence>
<dbReference type="AlphaFoldDB" id="A0A521D9B9"/>
<evidence type="ECO:0000313" key="5">
    <source>
        <dbReference type="EMBL" id="SMO68299.1"/>
    </source>
</evidence>
<dbReference type="Gene3D" id="1.25.40.10">
    <property type="entry name" value="Tetratricopeptide repeat domain"/>
    <property type="match status" value="1"/>
</dbReference>